<protein>
    <recommendedName>
        <fullName evidence="1">DUF7344 domain-containing protein</fullName>
    </recommendedName>
</protein>
<dbReference type="InterPro" id="IPR055768">
    <property type="entry name" value="DUF7344"/>
</dbReference>
<dbReference type="RefSeq" id="WP_276237606.1">
    <property type="nucleotide sequence ID" value="NZ_CP119989.1"/>
</dbReference>
<dbReference type="Proteomes" id="UP001596388">
    <property type="component" value="Unassembled WGS sequence"/>
</dbReference>
<gene>
    <name evidence="2" type="ORF">ACFQKD_11355</name>
</gene>
<dbReference type="EMBL" id="JBHTAG010000003">
    <property type="protein sequence ID" value="MFC7097901.1"/>
    <property type="molecule type" value="Genomic_DNA"/>
</dbReference>
<feature type="domain" description="DUF7344" evidence="1">
    <location>
        <begin position="12"/>
        <end position="84"/>
    </location>
</feature>
<sequence length="183" mass="19341">MTQTLTDADLCQILSCSRRRLALEYLWDAAQPTSLATLADAVAAVETGEEPAPRPARESVYTSLRQTHVPTLERHGLVRVDDAGDPVATPAAKAVVRRIRDTGPFGLSWSEVYRTVGVSGLFATVATLAGAPGLATVDPLIPAVVGLAAYAGTSAYHVWTLRPRRSRAGPSGTAAEGWHPSRA</sequence>
<organism evidence="2 3">
    <name type="scientific">Halobaculum marinum</name>
    <dbReference type="NCBI Taxonomy" id="3031996"/>
    <lineage>
        <taxon>Archaea</taxon>
        <taxon>Methanobacteriati</taxon>
        <taxon>Methanobacteriota</taxon>
        <taxon>Stenosarchaea group</taxon>
        <taxon>Halobacteria</taxon>
        <taxon>Halobacteriales</taxon>
        <taxon>Haloferacaceae</taxon>
        <taxon>Halobaculum</taxon>
    </lineage>
</organism>
<dbReference type="Pfam" id="PF24035">
    <property type="entry name" value="DUF7344"/>
    <property type="match status" value="1"/>
</dbReference>
<evidence type="ECO:0000313" key="2">
    <source>
        <dbReference type="EMBL" id="MFC7097901.1"/>
    </source>
</evidence>
<keyword evidence="3" id="KW-1185">Reference proteome</keyword>
<dbReference type="GeneID" id="79271183"/>
<evidence type="ECO:0000259" key="1">
    <source>
        <dbReference type="Pfam" id="PF24035"/>
    </source>
</evidence>
<name>A0ABD5X413_9EURY</name>
<dbReference type="AlphaFoldDB" id="A0ABD5X413"/>
<reference evidence="2 3" key="1">
    <citation type="journal article" date="2019" name="Int. J. Syst. Evol. Microbiol.">
        <title>The Global Catalogue of Microorganisms (GCM) 10K type strain sequencing project: providing services to taxonomists for standard genome sequencing and annotation.</title>
        <authorList>
            <consortium name="The Broad Institute Genomics Platform"/>
            <consortium name="The Broad Institute Genome Sequencing Center for Infectious Disease"/>
            <person name="Wu L."/>
            <person name="Ma J."/>
        </authorList>
    </citation>
    <scope>NUCLEOTIDE SEQUENCE [LARGE SCALE GENOMIC DNA]</scope>
    <source>
        <strain evidence="2 3">DT55</strain>
    </source>
</reference>
<evidence type="ECO:0000313" key="3">
    <source>
        <dbReference type="Proteomes" id="UP001596388"/>
    </source>
</evidence>
<proteinExistence type="predicted"/>
<accession>A0ABD5X413</accession>
<comment type="caution">
    <text evidence="2">The sequence shown here is derived from an EMBL/GenBank/DDBJ whole genome shotgun (WGS) entry which is preliminary data.</text>
</comment>